<dbReference type="EMBL" id="CM017688">
    <property type="protein sequence ID" value="TYH29489.1"/>
    <property type="molecule type" value="Genomic_DNA"/>
</dbReference>
<gene>
    <name evidence="1" type="ORF">ES288_A01G015900v1</name>
</gene>
<evidence type="ECO:0000313" key="1">
    <source>
        <dbReference type="EMBL" id="TYH29489.1"/>
    </source>
</evidence>
<sequence>MGVYYAILRFISPADSVATSTSDSGEAAISSAKPEVGPSTLWELSPAELLKFSTRLVAPELKSTLSASRDTSSSIASSSCPTTNWIESTKANKNTTKGTFTIFYVF</sequence>
<dbReference type="Proteomes" id="UP000323506">
    <property type="component" value="Chromosome A01"/>
</dbReference>
<keyword evidence="2" id="KW-1185">Reference proteome</keyword>
<name>A0A5D2HII6_GOSDA</name>
<proteinExistence type="predicted"/>
<dbReference type="AlphaFoldDB" id="A0A5D2HII6"/>
<accession>A0A5D2HII6</accession>
<evidence type="ECO:0000313" key="2">
    <source>
        <dbReference type="Proteomes" id="UP000323506"/>
    </source>
</evidence>
<protein>
    <submittedName>
        <fullName evidence="1">Uncharacterized protein</fullName>
    </submittedName>
</protein>
<reference evidence="1 2" key="1">
    <citation type="submission" date="2019-06" db="EMBL/GenBank/DDBJ databases">
        <title>WGS assembly of Gossypium darwinii.</title>
        <authorList>
            <person name="Chen Z.J."/>
            <person name="Sreedasyam A."/>
            <person name="Ando A."/>
            <person name="Song Q."/>
            <person name="De L."/>
            <person name="Hulse-Kemp A."/>
            <person name="Ding M."/>
            <person name="Ye W."/>
            <person name="Kirkbride R."/>
            <person name="Jenkins J."/>
            <person name="Plott C."/>
            <person name="Lovell J."/>
            <person name="Lin Y.-M."/>
            <person name="Vaughn R."/>
            <person name="Liu B."/>
            <person name="Li W."/>
            <person name="Simpson S."/>
            <person name="Scheffler B."/>
            <person name="Saski C."/>
            <person name="Grover C."/>
            <person name="Hu G."/>
            <person name="Conover J."/>
            <person name="Carlson J."/>
            <person name="Shu S."/>
            <person name="Boston L."/>
            <person name="Williams M."/>
            <person name="Peterson D."/>
            <person name="Mcgee K."/>
            <person name="Jones D."/>
            <person name="Wendel J."/>
            <person name="Stelly D."/>
            <person name="Grimwood J."/>
            <person name="Schmutz J."/>
        </authorList>
    </citation>
    <scope>NUCLEOTIDE SEQUENCE [LARGE SCALE GENOMIC DNA]</scope>
    <source>
        <strain evidence="1">1808015.09</strain>
    </source>
</reference>
<organism evidence="1 2">
    <name type="scientific">Gossypium darwinii</name>
    <name type="common">Darwin's cotton</name>
    <name type="synonym">Gossypium barbadense var. darwinii</name>
    <dbReference type="NCBI Taxonomy" id="34276"/>
    <lineage>
        <taxon>Eukaryota</taxon>
        <taxon>Viridiplantae</taxon>
        <taxon>Streptophyta</taxon>
        <taxon>Embryophyta</taxon>
        <taxon>Tracheophyta</taxon>
        <taxon>Spermatophyta</taxon>
        <taxon>Magnoliopsida</taxon>
        <taxon>eudicotyledons</taxon>
        <taxon>Gunneridae</taxon>
        <taxon>Pentapetalae</taxon>
        <taxon>rosids</taxon>
        <taxon>malvids</taxon>
        <taxon>Malvales</taxon>
        <taxon>Malvaceae</taxon>
        <taxon>Malvoideae</taxon>
        <taxon>Gossypium</taxon>
    </lineage>
</organism>